<organism evidence="3 4">
    <name type="scientific">Luteibacter sahnii</name>
    <dbReference type="NCBI Taxonomy" id="3021977"/>
    <lineage>
        <taxon>Bacteria</taxon>
        <taxon>Pseudomonadati</taxon>
        <taxon>Pseudomonadota</taxon>
        <taxon>Gammaproteobacteria</taxon>
        <taxon>Lysobacterales</taxon>
        <taxon>Rhodanobacteraceae</taxon>
        <taxon>Luteibacter</taxon>
    </lineage>
</organism>
<evidence type="ECO:0000313" key="4">
    <source>
        <dbReference type="Proteomes" id="UP001528850"/>
    </source>
</evidence>
<evidence type="ECO:0000256" key="1">
    <source>
        <dbReference type="SAM" id="SignalP"/>
    </source>
</evidence>
<reference evidence="3 4" key="1">
    <citation type="journal article" date="2024" name="Curr. Microbiol.">
        <title>Luteibacter sahnii sp. nov., A Novel Yellow-Colored Xanthomonadin Pigment Producing Probiotic Bacterium from Healthy Rice Seed Microbiome.</title>
        <authorList>
            <person name="Jaiswal G."/>
            <person name="Rana R."/>
            <person name="Nayak P.K."/>
            <person name="Chouhan R."/>
            <person name="Gandhi S.G."/>
            <person name="Patel H.K."/>
            <person name="Patil P.B."/>
        </authorList>
    </citation>
    <scope>NUCLEOTIDE SEQUENCE [LARGE SCALE GENOMIC DNA]</scope>
    <source>
        <strain evidence="3 4">PPL201</strain>
    </source>
</reference>
<accession>A0ABT6BBQ2</accession>
<feature type="domain" description="Lysozyme inhibitor LprI-like N-terminal" evidence="2">
    <location>
        <begin position="45"/>
        <end position="113"/>
    </location>
</feature>
<dbReference type="Gene3D" id="1.20.1270.180">
    <property type="match status" value="1"/>
</dbReference>
<keyword evidence="1" id="KW-0732">Signal</keyword>
<gene>
    <name evidence="3" type="ORF">P3W24_10895</name>
</gene>
<dbReference type="Pfam" id="PF07007">
    <property type="entry name" value="LprI"/>
    <property type="match status" value="1"/>
</dbReference>
<dbReference type="Proteomes" id="UP001528850">
    <property type="component" value="Unassembled WGS sequence"/>
</dbReference>
<dbReference type="EMBL" id="JARJJS010000002">
    <property type="protein sequence ID" value="MDF4025472.1"/>
    <property type="molecule type" value="Genomic_DNA"/>
</dbReference>
<feature type="chain" id="PRO_5046783041" evidence="1">
    <location>
        <begin position="23"/>
        <end position="146"/>
    </location>
</feature>
<sequence length="146" mass="15757">MTPVKTFAIAAALVLHAAGAIAAASTSDVIKRQAPRGITPTFYACVDKAQGATDQGACLDAEKKTQDARLNTAYKALMGKLSDKEKESLKSAENAWLDYRTKSGNLESAVYGDEPVADLTVTQNDIFRLCDRANVLEKYLTVVNDR</sequence>
<proteinExistence type="predicted"/>
<name>A0ABT6BBQ2_9GAMM</name>
<evidence type="ECO:0000259" key="2">
    <source>
        <dbReference type="Pfam" id="PF07007"/>
    </source>
</evidence>
<comment type="caution">
    <text evidence="3">The sequence shown here is derived from an EMBL/GenBank/DDBJ whole genome shotgun (WGS) entry which is preliminary data.</text>
</comment>
<protein>
    <submittedName>
        <fullName evidence="3">Lysozyme inhibitor LprI family protein</fullName>
    </submittedName>
</protein>
<keyword evidence="4" id="KW-1185">Reference proteome</keyword>
<dbReference type="InterPro" id="IPR009739">
    <property type="entry name" value="LprI-like_N"/>
</dbReference>
<evidence type="ECO:0000313" key="3">
    <source>
        <dbReference type="EMBL" id="MDF4025472.1"/>
    </source>
</evidence>
<feature type="signal peptide" evidence="1">
    <location>
        <begin position="1"/>
        <end position="22"/>
    </location>
</feature>